<sequence length="105" mass="10959">WTHTRKAENRYPRTRRCAPSGCAAARPAAGARGASRTAPTTTSSGAPVDGCASGTCGRPTPRPPGRRRYTTGRRRAGRERRPGRAAGSGASCWAASGSWNAMSES</sequence>
<evidence type="ECO:0000313" key="2">
    <source>
        <dbReference type="EMBL" id="CAA9292575.1"/>
    </source>
</evidence>
<dbReference type="EMBL" id="CADCTC010000255">
    <property type="protein sequence ID" value="CAA9292575.1"/>
    <property type="molecule type" value="Genomic_DNA"/>
</dbReference>
<name>A0A6J4K151_9CHLR</name>
<reference evidence="2" key="1">
    <citation type="submission" date="2020-02" db="EMBL/GenBank/DDBJ databases">
        <authorList>
            <person name="Meier V. D."/>
        </authorList>
    </citation>
    <scope>NUCLEOTIDE SEQUENCE</scope>
    <source>
        <strain evidence="2">AVDCRST_MAG77</strain>
    </source>
</reference>
<feature type="non-terminal residue" evidence="2">
    <location>
        <position position="1"/>
    </location>
</feature>
<proteinExistence type="predicted"/>
<evidence type="ECO:0000256" key="1">
    <source>
        <dbReference type="SAM" id="MobiDB-lite"/>
    </source>
</evidence>
<feature type="region of interest" description="Disordered" evidence="1">
    <location>
        <begin position="1"/>
        <end position="105"/>
    </location>
</feature>
<feature type="non-terminal residue" evidence="2">
    <location>
        <position position="105"/>
    </location>
</feature>
<feature type="compositionally biased region" description="Basic and acidic residues" evidence="1">
    <location>
        <begin position="1"/>
        <end position="11"/>
    </location>
</feature>
<feature type="compositionally biased region" description="Low complexity" evidence="1">
    <location>
        <begin position="17"/>
        <end position="47"/>
    </location>
</feature>
<accession>A0A6J4K151</accession>
<feature type="compositionally biased region" description="Low complexity" evidence="1">
    <location>
        <begin position="84"/>
        <end position="105"/>
    </location>
</feature>
<protein>
    <submittedName>
        <fullName evidence="2">Uncharacterized protein</fullName>
    </submittedName>
</protein>
<gene>
    <name evidence="2" type="ORF">AVDCRST_MAG77-4829</name>
</gene>
<organism evidence="2">
    <name type="scientific">uncultured Chloroflexota bacterium</name>
    <dbReference type="NCBI Taxonomy" id="166587"/>
    <lineage>
        <taxon>Bacteria</taxon>
        <taxon>Bacillati</taxon>
        <taxon>Chloroflexota</taxon>
        <taxon>environmental samples</taxon>
    </lineage>
</organism>
<dbReference type="AlphaFoldDB" id="A0A6J4K151"/>
<feature type="compositionally biased region" description="Basic residues" evidence="1">
    <location>
        <begin position="64"/>
        <end position="83"/>
    </location>
</feature>